<keyword evidence="7" id="KW-1185">Reference proteome</keyword>
<evidence type="ECO:0000313" key="6">
    <source>
        <dbReference type="EMBL" id="MCT2043401.1"/>
    </source>
</evidence>
<proteinExistence type="predicted"/>
<evidence type="ECO:0000313" key="7">
    <source>
        <dbReference type="Proteomes" id="UP001525379"/>
    </source>
</evidence>
<keyword evidence="2 6" id="KW-0645">Protease</keyword>
<evidence type="ECO:0000256" key="4">
    <source>
        <dbReference type="SAM" id="MobiDB-lite"/>
    </source>
</evidence>
<evidence type="ECO:0000256" key="2">
    <source>
        <dbReference type="ARBA" id="ARBA00022670"/>
    </source>
</evidence>
<accession>A0ABT2HYK2</accession>
<feature type="compositionally biased region" description="Low complexity" evidence="4">
    <location>
        <begin position="162"/>
        <end position="186"/>
    </location>
</feature>
<evidence type="ECO:0000256" key="3">
    <source>
        <dbReference type="ARBA" id="ARBA00022801"/>
    </source>
</evidence>
<evidence type="ECO:0000256" key="1">
    <source>
        <dbReference type="ARBA" id="ARBA00022612"/>
    </source>
</evidence>
<dbReference type="GO" id="GO:0008233">
    <property type="term" value="F:peptidase activity"/>
    <property type="evidence" value="ECO:0007669"/>
    <property type="project" value="UniProtKB-KW"/>
</dbReference>
<evidence type="ECO:0000259" key="5">
    <source>
        <dbReference type="Pfam" id="PF04586"/>
    </source>
</evidence>
<dbReference type="EMBL" id="JALXSQ010000041">
    <property type="protein sequence ID" value="MCT2043401.1"/>
    <property type="molecule type" value="Genomic_DNA"/>
</dbReference>
<sequence length="518" mass="55052">MTTAHLTASLGAVNETERLITATILPIGARASSGRWGIDSGDAITPREPYRKVKMLIDHDETQPVGYMTEYRAGAVTIEATFKIADGPAGDKALADAAAGTRDGVSVGILARAFKPNADGTRTVTDAELYEVSLVAIPDFSDAAVTAVAATLDPDHDPEGNTMPTETDETTTPTEPQTESTATPETVTAKVEQPTHTPAPMRAELTPRPTTLQAAVSRVAGAINTGDTLQLRAALADIIPSDDKGHGFIGRSDWIGELFTAANTARPWVDAFGPTKQLTTMKIEGWRWKQRPKPAKYAGDKAEVPTNKATTEAVTFTAERWAGGWDIDRIFLDLADPGFLESFWTAAMAEYLVASNADIAAKVIAEGKKNKGTSASPLAAVKDAAAEFRKVGGQLSGVFLSGDLYDQWAELKQSEVPFWLANATGSVNLRDGSATAGVLSVQTAPELPTGTVFAYDKRAASVREKSPIQVKAFDVAHAGIDLGFYSYGLLEVHDPRLLHVRTVTASAPDPQPHDEPAA</sequence>
<comment type="caution">
    <text evidence="6">The sequence shown here is derived from an EMBL/GenBank/DDBJ whole genome shotgun (WGS) entry which is preliminary data.</text>
</comment>
<feature type="region of interest" description="Disordered" evidence="4">
    <location>
        <begin position="152"/>
        <end position="204"/>
    </location>
</feature>
<gene>
    <name evidence="6" type="ORF">M3D15_08695</name>
</gene>
<dbReference type="Proteomes" id="UP001525379">
    <property type="component" value="Unassembled WGS sequence"/>
</dbReference>
<dbReference type="GO" id="GO:0006508">
    <property type="term" value="P:proteolysis"/>
    <property type="evidence" value="ECO:0007669"/>
    <property type="project" value="UniProtKB-KW"/>
</dbReference>
<keyword evidence="1" id="KW-1188">Viral release from host cell</keyword>
<dbReference type="Pfam" id="PF04586">
    <property type="entry name" value="Peptidase_S78"/>
    <property type="match status" value="1"/>
</dbReference>
<dbReference type="RefSeq" id="WP_260104574.1">
    <property type="nucleotide sequence ID" value="NZ_JALXSQ010000041.1"/>
</dbReference>
<name>A0ABT2HYK2_9MICO</name>
<organism evidence="6 7">
    <name type="scientific">Pseudoclavibacter albus</name>
    <dbReference type="NCBI Taxonomy" id="272241"/>
    <lineage>
        <taxon>Bacteria</taxon>
        <taxon>Bacillati</taxon>
        <taxon>Actinomycetota</taxon>
        <taxon>Actinomycetes</taxon>
        <taxon>Micrococcales</taxon>
        <taxon>Microbacteriaceae</taxon>
        <taxon>Pseudoclavibacter</taxon>
    </lineage>
</organism>
<protein>
    <submittedName>
        <fullName evidence="6">HK97 family phage prohead protease</fullName>
    </submittedName>
</protein>
<feature type="domain" description="Prohead serine protease" evidence="5">
    <location>
        <begin position="52"/>
        <end position="153"/>
    </location>
</feature>
<keyword evidence="3" id="KW-0378">Hydrolase</keyword>
<dbReference type="InterPro" id="IPR054613">
    <property type="entry name" value="Peptidase_S78_dom"/>
</dbReference>
<reference evidence="6 7" key="1">
    <citation type="submission" date="2022-04" db="EMBL/GenBank/DDBJ databases">
        <title>Human microbiome associated bacterial genomes.</title>
        <authorList>
            <person name="Sandstrom S."/>
            <person name="Salamzade R."/>
            <person name="Kalan L.R."/>
        </authorList>
    </citation>
    <scope>NUCLEOTIDE SEQUENCE [LARGE SCALE GENOMIC DNA]</scope>
    <source>
        <strain evidence="7">p3-SID1799</strain>
    </source>
</reference>